<organism evidence="2 3">
    <name type="scientific">Propionispira arboris</name>
    <dbReference type="NCBI Taxonomy" id="84035"/>
    <lineage>
        <taxon>Bacteria</taxon>
        <taxon>Bacillati</taxon>
        <taxon>Bacillota</taxon>
        <taxon>Negativicutes</taxon>
        <taxon>Selenomonadales</taxon>
        <taxon>Selenomonadaceae</taxon>
        <taxon>Propionispira</taxon>
    </lineage>
</organism>
<feature type="transmembrane region" description="Helical" evidence="1">
    <location>
        <begin position="21"/>
        <end position="41"/>
    </location>
</feature>
<proteinExistence type="predicted"/>
<evidence type="ECO:0000256" key="1">
    <source>
        <dbReference type="SAM" id="Phobius"/>
    </source>
</evidence>
<gene>
    <name evidence="2" type="ORF">SAMN05660742_1176</name>
</gene>
<evidence type="ECO:0000313" key="2">
    <source>
        <dbReference type="EMBL" id="SEJ78518.1"/>
    </source>
</evidence>
<dbReference type="RefSeq" id="WP_091833497.1">
    <property type="nucleotide sequence ID" value="NZ_FNZK01000017.1"/>
</dbReference>
<dbReference type="STRING" id="84035.SAMN05660742_1176"/>
<keyword evidence="1" id="KW-0812">Transmembrane</keyword>
<accession>A0A1H7BM31</accession>
<dbReference type="AlphaFoldDB" id="A0A1H7BM31"/>
<protein>
    <submittedName>
        <fullName evidence="2">Uncharacterized protein</fullName>
    </submittedName>
</protein>
<reference evidence="2 3" key="1">
    <citation type="submission" date="2016-10" db="EMBL/GenBank/DDBJ databases">
        <authorList>
            <person name="de Groot N.N."/>
        </authorList>
    </citation>
    <scope>NUCLEOTIDE SEQUENCE [LARGE SCALE GENOMIC DNA]</scope>
    <source>
        <strain evidence="2 3">DSM 2179</strain>
    </source>
</reference>
<evidence type="ECO:0000313" key="3">
    <source>
        <dbReference type="Proteomes" id="UP000199662"/>
    </source>
</evidence>
<keyword evidence="3" id="KW-1185">Reference proteome</keyword>
<feature type="transmembrane region" description="Helical" evidence="1">
    <location>
        <begin position="143"/>
        <end position="163"/>
    </location>
</feature>
<dbReference type="EMBL" id="FNZK01000017">
    <property type="protein sequence ID" value="SEJ78518.1"/>
    <property type="molecule type" value="Genomic_DNA"/>
</dbReference>
<name>A0A1H7BM31_9FIRM</name>
<feature type="transmembrane region" description="Helical" evidence="1">
    <location>
        <begin position="169"/>
        <end position="189"/>
    </location>
</feature>
<feature type="transmembrane region" description="Helical" evidence="1">
    <location>
        <begin position="47"/>
        <end position="66"/>
    </location>
</feature>
<keyword evidence="1" id="KW-0472">Membrane</keyword>
<keyword evidence="1" id="KW-1133">Transmembrane helix</keyword>
<sequence>MEKDEDKLVDKFLNITTAQKWITGMYPMLAFLEVFVCLTYISINLAISVPCAVVIFFSIVIWGEIIKENNKFLFLYYGMENSLLSLCCMLIVLAISHLDFFYGIIAFIAMLLPSIPCNIYFAKRQARKMLSGQDSMDDMKLKPFVKIACSLGVLIGIIEMRILSADGKTLVGVVCFGIMFYMFQGFAISEFHKEIIRRRYNININNLLKQQSIKPARKR</sequence>
<feature type="transmembrane region" description="Helical" evidence="1">
    <location>
        <begin position="73"/>
        <end position="95"/>
    </location>
</feature>
<dbReference type="Proteomes" id="UP000199662">
    <property type="component" value="Unassembled WGS sequence"/>
</dbReference>
<feature type="transmembrane region" description="Helical" evidence="1">
    <location>
        <begin position="101"/>
        <end position="122"/>
    </location>
</feature>